<evidence type="ECO:0000259" key="6">
    <source>
        <dbReference type="Pfam" id="PF02836"/>
    </source>
</evidence>
<dbReference type="InterPro" id="IPR008979">
    <property type="entry name" value="Galactose-bd-like_sf"/>
</dbReference>
<feature type="domain" description="Glycoside hydrolase family 2 catalytic" evidence="6">
    <location>
        <begin position="286"/>
        <end position="584"/>
    </location>
</feature>
<accession>A0A9D2I9V7</accession>
<comment type="caution">
    <text evidence="8">The sequence shown here is derived from an EMBL/GenBank/DDBJ whole genome shotgun (WGS) entry which is preliminary data.</text>
</comment>
<dbReference type="Gene3D" id="3.20.20.80">
    <property type="entry name" value="Glycosidases"/>
    <property type="match status" value="1"/>
</dbReference>
<reference evidence="8" key="1">
    <citation type="journal article" date="2021" name="PeerJ">
        <title>Extensive microbial diversity within the chicken gut microbiome revealed by metagenomics and culture.</title>
        <authorList>
            <person name="Gilroy R."/>
            <person name="Ravi A."/>
            <person name="Getino M."/>
            <person name="Pursley I."/>
            <person name="Horton D.L."/>
            <person name="Alikhan N.F."/>
            <person name="Baker D."/>
            <person name="Gharbi K."/>
            <person name="Hall N."/>
            <person name="Watson M."/>
            <person name="Adriaenssens E.M."/>
            <person name="Foster-Nyarko E."/>
            <person name="Jarju S."/>
            <person name="Secka A."/>
            <person name="Antonio M."/>
            <person name="Oren A."/>
            <person name="Chaudhuri R.R."/>
            <person name="La Ragione R."/>
            <person name="Hildebrand F."/>
            <person name="Pallen M.J."/>
        </authorList>
    </citation>
    <scope>NUCLEOTIDE SEQUENCE</scope>
    <source>
        <strain evidence="8">CHK179-7159</strain>
    </source>
</reference>
<evidence type="ECO:0000313" key="8">
    <source>
        <dbReference type="EMBL" id="HJA94234.1"/>
    </source>
</evidence>
<dbReference type="EC" id="3.2.1.23" evidence="3"/>
<dbReference type="GO" id="GO:0004565">
    <property type="term" value="F:beta-galactosidase activity"/>
    <property type="evidence" value="ECO:0007669"/>
    <property type="project" value="UniProtKB-EC"/>
</dbReference>
<dbReference type="SUPFAM" id="SSF51445">
    <property type="entry name" value="(Trans)glycosidases"/>
    <property type="match status" value="1"/>
</dbReference>
<dbReference type="PANTHER" id="PTHR46323:SF2">
    <property type="entry name" value="BETA-GALACTOSIDASE"/>
    <property type="match status" value="1"/>
</dbReference>
<keyword evidence="4" id="KW-0378">Hydrolase</keyword>
<proteinExistence type="inferred from homology"/>
<evidence type="ECO:0000256" key="3">
    <source>
        <dbReference type="ARBA" id="ARBA00012756"/>
    </source>
</evidence>
<dbReference type="InterPro" id="IPR006101">
    <property type="entry name" value="Glyco_hydro_2"/>
</dbReference>
<evidence type="ECO:0000256" key="1">
    <source>
        <dbReference type="ARBA" id="ARBA00001412"/>
    </source>
</evidence>
<dbReference type="Pfam" id="PF02836">
    <property type="entry name" value="Glyco_hydro_2_C"/>
    <property type="match status" value="1"/>
</dbReference>
<comment type="similarity">
    <text evidence="2">Belongs to the glycosyl hydrolase 2 family.</text>
</comment>
<keyword evidence="5" id="KW-0326">Glycosidase</keyword>
<organism evidence="8 9">
    <name type="scientific">Candidatus Eisenbergiella merdipullorum</name>
    <dbReference type="NCBI Taxonomy" id="2838553"/>
    <lineage>
        <taxon>Bacteria</taxon>
        <taxon>Bacillati</taxon>
        <taxon>Bacillota</taxon>
        <taxon>Clostridia</taxon>
        <taxon>Lachnospirales</taxon>
        <taxon>Lachnospiraceae</taxon>
        <taxon>Eisenbergiella</taxon>
    </lineage>
</organism>
<name>A0A9D2I9V7_9FIRM</name>
<dbReference type="InterPro" id="IPR050347">
    <property type="entry name" value="Bact_Beta-galactosidase"/>
</dbReference>
<dbReference type="Pfam" id="PF02837">
    <property type="entry name" value="Glyco_hydro_2_N"/>
    <property type="match status" value="1"/>
</dbReference>
<dbReference type="PROSITE" id="PS00719">
    <property type="entry name" value="GLYCOSYL_HYDROL_F2_1"/>
    <property type="match status" value="1"/>
</dbReference>
<evidence type="ECO:0000256" key="5">
    <source>
        <dbReference type="ARBA" id="ARBA00023295"/>
    </source>
</evidence>
<protein>
    <recommendedName>
        <fullName evidence="3">beta-galactosidase</fullName>
        <ecNumber evidence="3">3.2.1.23</ecNumber>
    </recommendedName>
</protein>
<dbReference type="SUPFAM" id="SSF49303">
    <property type="entry name" value="beta-Galactosidase/glucuronidase domain"/>
    <property type="match status" value="2"/>
</dbReference>
<dbReference type="Gene3D" id="2.60.120.260">
    <property type="entry name" value="Galactose-binding domain-like"/>
    <property type="match status" value="1"/>
</dbReference>
<evidence type="ECO:0000259" key="7">
    <source>
        <dbReference type="Pfam" id="PF02837"/>
    </source>
</evidence>
<dbReference type="PANTHER" id="PTHR46323">
    <property type="entry name" value="BETA-GALACTOSIDASE"/>
    <property type="match status" value="1"/>
</dbReference>
<sequence>MEKYNDLSIISENREPQRAYYIPFGTAEGALGSQACQSDRCIDLNGVWDFCYFESPLDMPDQIRDIAYSHSLPVPSCWECYGYGQIQYTNINYPFQYDPPYTHALNPIGVYHRTFFSPGTEKLYLVFEGVSSYFELYLNDTYVGMSRGSHMQSEFDISSFTHGGINTVTVVVYTWNVESYLEDQDFFRFHGIFRDVYLLARPRSHIRDIFIKTDIRGGIEVEADFSGERLPYDITFFAPDGTEIAEIADPLLWSAEKPNLYGVLIHCGGEYIYKKAGFRSISTSEKGELLINGTPVKLKGVNRHDSHPKYGYCTSLADMENDIILMKQHNINCVRTSHYPNHPVFLELCDKYGIYVIDECDQETHGVEYALGLCSLASMDEMASNPAWLPSYLDRMQRMVERDKNSPSVIIWSLGNEGQFGRNHIKMSEWVKARDNTRLVHYERTAFPNKAYGADQMKIDPCVDLISRMYTNLDCLKIQGELTTDKRPYFLAEYCHAMGLGPGELQDYWDLIYRYPRLIGGCVWEWCDHAVEKTLPDGKHGYIYGGDSGEFPHDGNFCCDGLVFPDRRVSTGLLEYKSVIQPLKVVCHDMDKREFDFTNRYDFTNLSERLFCYRVMRDGEITESGTFQVSAAPPMKRCGYACPSGSRHRHVSALFWKYT</sequence>
<gene>
    <name evidence="8" type="ORF">H9717_14175</name>
</gene>
<dbReference type="Gene3D" id="2.60.40.10">
    <property type="entry name" value="Immunoglobulins"/>
    <property type="match status" value="2"/>
</dbReference>
<dbReference type="GO" id="GO:0009341">
    <property type="term" value="C:beta-galactosidase complex"/>
    <property type="evidence" value="ECO:0007669"/>
    <property type="project" value="TreeGrafter"/>
</dbReference>
<evidence type="ECO:0000256" key="4">
    <source>
        <dbReference type="ARBA" id="ARBA00022801"/>
    </source>
</evidence>
<dbReference type="GO" id="GO:0005990">
    <property type="term" value="P:lactose catabolic process"/>
    <property type="evidence" value="ECO:0007669"/>
    <property type="project" value="TreeGrafter"/>
</dbReference>
<dbReference type="InterPro" id="IPR036156">
    <property type="entry name" value="Beta-gal/glucu_dom_sf"/>
</dbReference>
<dbReference type="SUPFAM" id="SSF49785">
    <property type="entry name" value="Galactose-binding domain-like"/>
    <property type="match status" value="1"/>
</dbReference>
<dbReference type="InterPro" id="IPR006103">
    <property type="entry name" value="Glyco_hydro_2_cat"/>
</dbReference>
<evidence type="ECO:0000313" key="9">
    <source>
        <dbReference type="Proteomes" id="UP000886858"/>
    </source>
</evidence>
<dbReference type="InterPro" id="IPR023230">
    <property type="entry name" value="Glyco_hydro_2_CS"/>
</dbReference>
<dbReference type="InterPro" id="IPR006104">
    <property type="entry name" value="Glyco_hydro_2_N"/>
</dbReference>
<dbReference type="EMBL" id="DWYY01000163">
    <property type="protein sequence ID" value="HJA94234.1"/>
    <property type="molecule type" value="Genomic_DNA"/>
</dbReference>
<dbReference type="AlphaFoldDB" id="A0A9D2I9V7"/>
<reference evidence="8" key="2">
    <citation type="submission" date="2021-04" db="EMBL/GenBank/DDBJ databases">
        <authorList>
            <person name="Gilroy R."/>
        </authorList>
    </citation>
    <scope>NUCLEOTIDE SEQUENCE</scope>
    <source>
        <strain evidence="8">CHK179-7159</strain>
    </source>
</reference>
<dbReference type="InterPro" id="IPR017853">
    <property type="entry name" value="GH"/>
</dbReference>
<dbReference type="PRINTS" id="PR00132">
    <property type="entry name" value="GLHYDRLASE2"/>
</dbReference>
<dbReference type="InterPro" id="IPR013783">
    <property type="entry name" value="Ig-like_fold"/>
</dbReference>
<evidence type="ECO:0000256" key="2">
    <source>
        <dbReference type="ARBA" id="ARBA00007401"/>
    </source>
</evidence>
<comment type="catalytic activity">
    <reaction evidence="1">
        <text>Hydrolysis of terminal non-reducing beta-D-galactose residues in beta-D-galactosides.</text>
        <dbReference type="EC" id="3.2.1.23"/>
    </reaction>
</comment>
<dbReference type="Proteomes" id="UP000886858">
    <property type="component" value="Unassembled WGS sequence"/>
</dbReference>
<feature type="domain" description="Glycosyl hydrolases family 2 sugar binding" evidence="7">
    <location>
        <begin position="43"/>
        <end position="202"/>
    </location>
</feature>